<name>A0A061ITD1_TRYRA</name>
<protein>
    <submittedName>
        <fullName evidence="3">Uncharacterized protein</fullName>
    </submittedName>
</protein>
<accession>A0A061ITD1</accession>
<proteinExistence type="predicted"/>
<feature type="transmembrane region" description="Helical" evidence="2">
    <location>
        <begin position="172"/>
        <end position="190"/>
    </location>
</feature>
<organism evidence="3 4">
    <name type="scientific">Trypanosoma rangeli SC58</name>
    <dbReference type="NCBI Taxonomy" id="429131"/>
    <lineage>
        <taxon>Eukaryota</taxon>
        <taxon>Discoba</taxon>
        <taxon>Euglenozoa</taxon>
        <taxon>Kinetoplastea</taxon>
        <taxon>Metakinetoplastina</taxon>
        <taxon>Trypanosomatida</taxon>
        <taxon>Trypanosomatidae</taxon>
        <taxon>Trypanosoma</taxon>
        <taxon>Herpetosoma</taxon>
    </lineage>
</organism>
<evidence type="ECO:0000313" key="4">
    <source>
        <dbReference type="Proteomes" id="UP000031737"/>
    </source>
</evidence>
<comment type="caution">
    <text evidence="3">The sequence shown here is derived from an EMBL/GenBank/DDBJ whole genome shotgun (WGS) entry which is preliminary data.</text>
</comment>
<evidence type="ECO:0000256" key="2">
    <source>
        <dbReference type="SAM" id="Phobius"/>
    </source>
</evidence>
<gene>
    <name evidence="3" type="ORF">TRSC58_07379</name>
</gene>
<dbReference type="Proteomes" id="UP000031737">
    <property type="component" value="Unassembled WGS sequence"/>
</dbReference>
<evidence type="ECO:0000256" key="1">
    <source>
        <dbReference type="SAM" id="MobiDB-lite"/>
    </source>
</evidence>
<feature type="compositionally biased region" description="Basic and acidic residues" evidence="1">
    <location>
        <begin position="121"/>
        <end position="134"/>
    </location>
</feature>
<evidence type="ECO:0000313" key="3">
    <source>
        <dbReference type="EMBL" id="ESL05026.1"/>
    </source>
</evidence>
<keyword evidence="2" id="KW-1133">Transmembrane helix</keyword>
<keyword evidence="2" id="KW-0472">Membrane</keyword>
<keyword evidence="4" id="KW-1185">Reference proteome</keyword>
<dbReference type="VEuPathDB" id="TriTrypDB:TRSC58_07379"/>
<feature type="transmembrane region" description="Helical" evidence="2">
    <location>
        <begin position="142"/>
        <end position="166"/>
    </location>
</feature>
<reference evidence="3 4" key="1">
    <citation type="submission" date="2013-07" db="EMBL/GenBank/DDBJ databases">
        <authorList>
            <person name="Stoco P.H."/>
            <person name="Wagner G."/>
            <person name="Gerber A."/>
            <person name="Zaha A."/>
            <person name="Thompson C."/>
            <person name="Bartholomeu D.C."/>
            <person name="Luckemeyer D.D."/>
            <person name="Bahia D."/>
            <person name="Loreto E."/>
            <person name="Prestes E.B."/>
            <person name="Lima F.M."/>
            <person name="Rodrigues-Luiz G."/>
            <person name="Vallejo G.A."/>
            <person name="Filho J.F."/>
            <person name="Monteiro K.M."/>
            <person name="Tyler K.M."/>
            <person name="de Almeida L.G."/>
            <person name="Ortiz M.F."/>
            <person name="Siervo M.A."/>
            <person name="de Moraes M.H."/>
            <person name="Cunha O.L."/>
            <person name="Mendonca-Neto R."/>
            <person name="Silva R."/>
            <person name="Teixeira S.M."/>
            <person name="Murta S.M."/>
            <person name="Sincero T.C."/>
            <person name="Mendes T.A."/>
            <person name="Urmenyi T.P."/>
            <person name="Silva V.G."/>
            <person name="da Rocha W.D."/>
            <person name="Andersson B."/>
            <person name="Romanha A.J."/>
            <person name="Steindel M."/>
            <person name="de Vasconcelos A.T."/>
            <person name="Grisard E.C."/>
        </authorList>
    </citation>
    <scope>NUCLEOTIDE SEQUENCE [LARGE SCALE GENOMIC DNA]</scope>
    <source>
        <strain evidence="3 4">SC58</strain>
    </source>
</reference>
<keyword evidence="2" id="KW-0812">Transmembrane</keyword>
<dbReference type="EMBL" id="AUPL01007535">
    <property type="protein sequence ID" value="ESL05026.1"/>
    <property type="molecule type" value="Genomic_DNA"/>
</dbReference>
<sequence length="191" mass="21019">MTHRPPPHSRRHVTGSVGYTVLHVALAHSACSHNCLPFVPHVPHARVCARGCTHSPSIHTHTLSPSIHLSRPMKSRSSILHRVKARVGPRPLPSPQHDACDGKKEGVKEKLKGANKHPRAKRDIGNAKSEGRREKIKREKTGMRAVVVAHKAASTSALFIFIYLLLLLDFDFASLFLRFFFSGAAVLVVGC</sequence>
<feature type="region of interest" description="Disordered" evidence="1">
    <location>
        <begin position="110"/>
        <end position="134"/>
    </location>
</feature>
<dbReference type="AlphaFoldDB" id="A0A061ITD1"/>